<dbReference type="STRING" id="1221500.ABE65_006925"/>
<dbReference type="InterPro" id="IPR045861">
    <property type="entry name" value="CorA_cytoplasmic_dom"/>
</dbReference>
<keyword evidence="4" id="KW-1003">Cell membrane</keyword>
<dbReference type="AlphaFoldDB" id="A0A160IK74"/>
<dbReference type="GO" id="GO:0005886">
    <property type="term" value="C:plasma membrane"/>
    <property type="evidence" value="ECO:0007669"/>
    <property type="project" value="UniProtKB-SubCell"/>
</dbReference>
<dbReference type="Proteomes" id="UP000076623">
    <property type="component" value="Chromosome"/>
</dbReference>
<evidence type="ECO:0000256" key="9">
    <source>
        <dbReference type="ARBA" id="ARBA00023136"/>
    </source>
</evidence>
<evidence type="ECO:0000256" key="6">
    <source>
        <dbReference type="ARBA" id="ARBA00022842"/>
    </source>
</evidence>
<feature type="transmembrane region" description="Helical" evidence="12">
    <location>
        <begin position="285"/>
        <end position="305"/>
    </location>
</feature>
<dbReference type="GO" id="GO:0015087">
    <property type="term" value="F:cobalt ion transmembrane transporter activity"/>
    <property type="evidence" value="ECO:0007669"/>
    <property type="project" value="TreeGrafter"/>
</dbReference>
<evidence type="ECO:0000256" key="2">
    <source>
        <dbReference type="ARBA" id="ARBA00009765"/>
    </source>
</evidence>
<reference evidence="13 14" key="1">
    <citation type="submission" date="2016-04" db="EMBL/GenBank/DDBJ databases">
        <title>Complete genome sequence of Fictibacillus phosphorivorans G25-29, a strain toxic to nematodes.</title>
        <authorList>
            <person name="Zheng Z."/>
        </authorList>
    </citation>
    <scope>NUCLEOTIDE SEQUENCE [LARGE SCALE GENOMIC DNA]</scope>
    <source>
        <strain evidence="13 14">G25-29</strain>
    </source>
</reference>
<comment type="subcellular location">
    <subcellularLocation>
        <location evidence="1">Cell membrane</location>
        <topology evidence="1">Multi-pass membrane protein</topology>
    </subcellularLocation>
</comment>
<dbReference type="GO" id="GO:0050897">
    <property type="term" value="F:cobalt ion binding"/>
    <property type="evidence" value="ECO:0007669"/>
    <property type="project" value="TreeGrafter"/>
</dbReference>
<dbReference type="FunFam" id="1.20.58.340:FF:000004">
    <property type="entry name" value="Magnesium transport protein CorA"/>
    <property type="match status" value="1"/>
</dbReference>
<keyword evidence="8" id="KW-0406">Ion transport</keyword>
<protein>
    <recommendedName>
        <fullName evidence="15">Magnesium transporter CorA</fullName>
    </recommendedName>
</protein>
<evidence type="ECO:0000256" key="11">
    <source>
        <dbReference type="ARBA" id="ARBA00045497"/>
    </source>
</evidence>
<evidence type="ECO:0000256" key="10">
    <source>
        <dbReference type="ARBA" id="ARBA00034269"/>
    </source>
</evidence>
<dbReference type="EMBL" id="CP015378">
    <property type="protein sequence ID" value="ANC76548.1"/>
    <property type="molecule type" value="Genomic_DNA"/>
</dbReference>
<gene>
    <name evidence="13" type="ORF">ABE65_006925</name>
</gene>
<organism evidence="13 14">
    <name type="scientific">Fictibacillus phosphorivorans</name>
    <dbReference type="NCBI Taxonomy" id="1221500"/>
    <lineage>
        <taxon>Bacteria</taxon>
        <taxon>Bacillati</taxon>
        <taxon>Bacillota</taxon>
        <taxon>Bacilli</taxon>
        <taxon>Bacillales</taxon>
        <taxon>Fictibacillaceae</taxon>
        <taxon>Fictibacillus</taxon>
    </lineage>
</organism>
<dbReference type="KEGG" id="fpn:ABE65_006925"/>
<evidence type="ECO:0000256" key="4">
    <source>
        <dbReference type="ARBA" id="ARBA00022475"/>
    </source>
</evidence>
<dbReference type="GO" id="GO:0000287">
    <property type="term" value="F:magnesium ion binding"/>
    <property type="evidence" value="ECO:0007669"/>
    <property type="project" value="TreeGrafter"/>
</dbReference>
<evidence type="ECO:0000256" key="12">
    <source>
        <dbReference type="SAM" id="Phobius"/>
    </source>
</evidence>
<dbReference type="InterPro" id="IPR002523">
    <property type="entry name" value="MgTranspt_CorA/ZnTranspt_ZntB"/>
</dbReference>
<accession>A0A160IK74</accession>
<dbReference type="GO" id="GO:0015095">
    <property type="term" value="F:magnesium ion transmembrane transporter activity"/>
    <property type="evidence" value="ECO:0007669"/>
    <property type="project" value="TreeGrafter"/>
</dbReference>
<dbReference type="SUPFAM" id="SSF144083">
    <property type="entry name" value="Magnesium transport protein CorA, transmembrane region"/>
    <property type="match status" value="1"/>
</dbReference>
<dbReference type="Gene3D" id="1.20.58.340">
    <property type="entry name" value="Magnesium transport protein CorA, transmembrane region"/>
    <property type="match status" value="2"/>
</dbReference>
<comment type="catalytic activity">
    <reaction evidence="10">
        <text>Mg(2+)(in) = Mg(2+)(out)</text>
        <dbReference type="Rhea" id="RHEA:29827"/>
        <dbReference type="ChEBI" id="CHEBI:18420"/>
    </reaction>
</comment>
<keyword evidence="3" id="KW-0813">Transport</keyword>
<keyword evidence="6" id="KW-0460">Magnesium</keyword>
<keyword evidence="14" id="KW-1185">Reference proteome</keyword>
<evidence type="ECO:0000256" key="1">
    <source>
        <dbReference type="ARBA" id="ARBA00004651"/>
    </source>
</evidence>
<evidence type="ECO:0008006" key="15">
    <source>
        <dbReference type="Google" id="ProtNLM"/>
    </source>
</evidence>
<dbReference type="PANTHER" id="PTHR46494">
    <property type="entry name" value="CORA FAMILY METAL ION TRANSPORTER (EUROFUNG)"/>
    <property type="match status" value="1"/>
</dbReference>
<dbReference type="Pfam" id="PF01544">
    <property type="entry name" value="CorA"/>
    <property type="match status" value="1"/>
</dbReference>
<name>A0A160IK74_9BACL</name>
<proteinExistence type="inferred from homology"/>
<comment type="function">
    <text evidence="11">Mediates influx of magnesium ions. Alternates between open and closed states. Activated by low cytoplasmic Mg(2+) levels. Inactive when cytoplasmic Mg(2+) levels are high.</text>
</comment>
<sequence length="311" mass="37336">MLMYKEITNQTERIEHFEMPKEKETIWMFYQSPEEMKQDDILEQLNLHPLAKAAFLHFSEHPQLNVYANHAVVSTFYLGTKNYEPIRLNLLIGHNYLIVMSEHEISFREQLVQDFTNNPEHMKHVSYMLYYLMKDIVSSYLEVVDQLSDEFLELEKSVFIDPQKREIGRDVYRWKTRLHKLRQYVEAEESIIQKMGHEDFEYANEESGFYFKDLLSSFSRVTSAFDSFKENLKGILDLQMSLKSDHMNRIMKTLTLVSAVFIPLTFIAGLYGMNFEYIPELKWRYGYFYVLTLCFILPLVIMSYFKKKKWW</sequence>
<evidence type="ECO:0000313" key="13">
    <source>
        <dbReference type="EMBL" id="ANC76548.1"/>
    </source>
</evidence>
<evidence type="ECO:0000256" key="7">
    <source>
        <dbReference type="ARBA" id="ARBA00022989"/>
    </source>
</evidence>
<dbReference type="InterPro" id="IPR045863">
    <property type="entry name" value="CorA_TM1_TM2"/>
</dbReference>
<keyword evidence="7 12" id="KW-1133">Transmembrane helix</keyword>
<comment type="similarity">
    <text evidence="2">Belongs to the CorA metal ion transporter (MIT) (TC 1.A.35) family.</text>
</comment>
<feature type="transmembrane region" description="Helical" evidence="12">
    <location>
        <begin position="253"/>
        <end position="273"/>
    </location>
</feature>
<evidence type="ECO:0000313" key="14">
    <source>
        <dbReference type="Proteomes" id="UP000076623"/>
    </source>
</evidence>
<dbReference type="SUPFAM" id="SSF143865">
    <property type="entry name" value="CorA soluble domain-like"/>
    <property type="match status" value="1"/>
</dbReference>
<dbReference type="CDD" id="cd12822">
    <property type="entry name" value="TmCorA-like"/>
    <property type="match status" value="1"/>
</dbReference>
<evidence type="ECO:0000256" key="8">
    <source>
        <dbReference type="ARBA" id="ARBA00023065"/>
    </source>
</evidence>
<keyword evidence="5 12" id="KW-0812">Transmembrane</keyword>
<keyword evidence="9 12" id="KW-0472">Membrane</keyword>
<dbReference type="PANTHER" id="PTHR46494:SF1">
    <property type="entry name" value="CORA FAMILY METAL ION TRANSPORTER (EUROFUNG)"/>
    <property type="match status" value="1"/>
</dbReference>
<evidence type="ECO:0000256" key="3">
    <source>
        <dbReference type="ARBA" id="ARBA00022448"/>
    </source>
</evidence>
<evidence type="ECO:0000256" key="5">
    <source>
        <dbReference type="ARBA" id="ARBA00022692"/>
    </source>
</evidence>
<dbReference type="Gene3D" id="3.30.460.20">
    <property type="entry name" value="CorA soluble domain-like"/>
    <property type="match status" value="1"/>
</dbReference>
<dbReference type="RefSeq" id="WP_066392826.1">
    <property type="nucleotide sequence ID" value="NZ_CP015378.1"/>
</dbReference>